<proteinExistence type="predicted"/>
<dbReference type="Ensembl" id="ENSCMMT00000023261.1">
    <property type="protein sequence ID" value="ENSCMMP00000021233.1"/>
    <property type="gene ID" value="ENSCMMG00000013364.1"/>
</dbReference>
<protein>
    <recommendedName>
        <fullName evidence="1">PID domain-containing protein</fullName>
    </recommendedName>
</protein>
<sequence>MQELTILLAELVPPGMGTKSFRGELSFHSVLIPRMSQSQEESTLVSAGRSTAAQSTEAAVRWGGSAGTSHVADGTWLLLLSHFFFTELPESCADMQEPLLEGMCFTLKYLGMTLVEKPKGEDMAAAAIRRIIAMAQVGARKFQKVILTVSPRGISLQDADTKEIVENISIYRISYCTTDKLQNKIFAYVAQSQESGALECHAFLSPKKKIAQAVTLTVAQAFQMALDLWEAANAGRKKFLRHFPRPSLGIGVFNVGPCLGLCRGEMARCLAGEMHQPGRSLSLLLCSLPLSCVGNLPYLWLGTSLLSMLNSA</sequence>
<dbReference type="SMART" id="SM00462">
    <property type="entry name" value="PTB"/>
    <property type="match status" value="1"/>
</dbReference>
<dbReference type="CDD" id="cd13159">
    <property type="entry name" value="PTB_LDLRAP-mammal-like"/>
    <property type="match status" value="1"/>
</dbReference>
<name>A0A8C3CIH1_CAIMO</name>
<dbReference type="PANTHER" id="PTHR11232:SF81">
    <property type="entry name" value="PID DOMAIN-CONTAINING PROTEIN"/>
    <property type="match status" value="1"/>
</dbReference>
<reference evidence="2" key="1">
    <citation type="submission" date="2025-08" db="UniProtKB">
        <authorList>
            <consortium name="Ensembl"/>
        </authorList>
    </citation>
    <scope>IDENTIFICATION</scope>
</reference>
<dbReference type="AlphaFoldDB" id="A0A8C3CIH1"/>
<accession>A0A8C3CIH1</accession>
<dbReference type="SUPFAM" id="SSF50729">
    <property type="entry name" value="PH domain-like"/>
    <property type="match status" value="1"/>
</dbReference>
<dbReference type="Pfam" id="PF00640">
    <property type="entry name" value="PID"/>
    <property type="match status" value="1"/>
</dbReference>
<dbReference type="PROSITE" id="PS01179">
    <property type="entry name" value="PID"/>
    <property type="match status" value="1"/>
</dbReference>
<evidence type="ECO:0000313" key="2">
    <source>
        <dbReference type="Ensembl" id="ENSCMMP00000021233.1"/>
    </source>
</evidence>
<dbReference type="PANTHER" id="PTHR11232">
    <property type="entry name" value="PHOSPHOTYROSINE INTERACTION DOMAIN-CONTAINING FAMILY MEMBER"/>
    <property type="match status" value="1"/>
</dbReference>
<dbReference type="InterPro" id="IPR011993">
    <property type="entry name" value="PH-like_dom_sf"/>
</dbReference>
<dbReference type="Proteomes" id="UP000694556">
    <property type="component" value="Unassembled WGS sequence"/>
</dbReference>
<evidence type="ECO:0000313" key="3">
    <source>
        <dbReference type="Proteomes" id="UP000694556"/>
    </source>
</evidence>
<dbReference type="Gene3D" id="2.30.29.30">
    <property type="entry name" value="Pleckstrin-homology domain (PH domain)/Phosphotyrosine-binding domain (PTB)"/>
    <property type="match status" value="1"/>
</dbReference>
<evidence type="ECO:0000259" key="1">
    <source>
        <dbReference type="PROSITE" id="PS01179"/>
    </source>
</evidence>
<feature type="domain" description="PID" evidence="1">
    <location>
        <begin position="102"/>
        <end position="227"/>
    </location>
</feature>
<dbReference type="InterPro" id="IPR006020">
    <property type="entry name" value="PTB/PI_dom"/>
</dbReference>
<dbReference type="InterPro" id="IPR051133">
    <property type="entry name" value="Adapter_Engulfment-Domain"/>
</dbReference>
<organism evidence="2 3">
    <name type="scientific">Cairina moschata</name>
    <name type="common">Muscovy duck</name>
    <dbReference type="NCBI Taxonomy" id="8855"/>
    <lineage>
        <taxon>Eukaryota</taxon>
        <taxon>Metazoa</taxon>
        <taxon>Chordata</taxon>
        <taxon>Craniata</taxon>
        <taxon>Vertebrata</taxon>
        <taxon>Euteleostomi</taxon>
        <taxon>Archelosauria</taxon>
        <taxon>Archosauria</taxon>
        <taxon>Dinosauria</taxon>
        <taxon>Saurischia</taxon>
        <taxon>Theropoda</taxon>
        <taxon>Coelurosauria</taxon>
        <taxon>Aves</taxon>
        <taxon>Neognathae</taxon>
        <taxon>Galloanserae</taxon>
        <taxon>Anseriformes</taxon>
        <taxon>Anatidae</taxon>
        <taxon>Anatinae</taxon>
        <taxon>Cairina</taxon>
    </lineage>
</organism>
<keyword evidence="3" id="KW-1185">Reference proteome</keyword>
<reference evidence="2" key="2">
    <citation type="submission" date="2025-09" db="UniProtKB">
        <authorList>
            <consortium name="Ensembl"/>
        </authorList>
    </citation>
    <scope>IDENTIFICATION</scope>
</reference>